<evidence type="ECO:0000313" key="5">
    <source>
        <dbReference type="EMBL" id="ABO09248.1"/>
    </source>
</evidence>
<evidence type="ECO:0000313" key="6">
    <source>
        <dbReference type="Proteomes" id="UP000001431"/>
    </source>
</evidence>
<dbReference type="Proteomes" id="UP000001431">
    <property type="component" value="Chromosome"/>
</dbReference>
<dbReference type="RefSeq" id="WP_011850506.1">
    <property type="nucleotide sequence ID" value="NC_009073.1"/>
</dbReference>
<dbReference type="GO" id="GO:0005840">
    <property type="term" value="C:ribosome"/>
    <property type="evidence" value="ECO:0007669"/>
    <property type="project" value="UniProtKB-KW"/>
</dbReference>
<dbReference type="HOGENOM" id="CLU_113589_0_0_2"/>
<evidence type="ECO:0000256" key="3">
    <source>
        <dbReference type="NCBIfam" id="TIGR00405"/>
    </source>
</evidence>
<evidence type="ECO:0000256" key="1">
    <source>
        <dbReference type="ARBA" id="ARBA00023015"/>
    </source>
</evidence>
<comment type="function">
    <text evidence="2">Stimulates transcription elongation.</text>
</comment>
<keyword evidence="5" id="KW-0687">Ribonucleoprotein</keyword>
<dbReference type="InterPro" id="IPR008991">
    <property type="entry name" value="Translation_prot_SH3-like_sf"/>
</dbReference>
<keyword evidence="2" id="KW-0804">Transcription</keyword>
<dbReference type="SUPFAM" id="SSF50104">
    <property type="entry name" value="Translation proteins SH3-like domain"/>
    <property type="match status" value="1"/>
</dbReference>
<dbReference type="EMBL" id="CP000561">
    <property type="protein sequence ID" value="ABO09248.1"/>
    <property type="molecule type" value="Genomic_DNA"/>
</dbReference>
<dbReference type="eggNOG" id="arCOG01920">
    <property type="taxonomic scope" value="Archaea"/>
</dbReference>
<dbReference type="Pfam" id="PF03439">
    <property type="entry name" value="Spt5-NGN"/>
    <property type="match status" value="1"/>
</dbReference>
<dbReference type="Gene3D" id="3.30.70.940">
    <property type="entry name" value="NusG, N-terminal domain"/>
    <property type="match status" value="1"/>
</dbReference>
<comment type="subunit">
    <text evidence="2">Heterodimer composed of Spt4 and Spt5. Interacts with RNA polymerase (RNAP).</text>
</comment>
<dbReference type="HAMAP" id="MF_00950">
    <property type="entry name" value="Spt5_arch"/>
    <property type="match status" value="1"/>
</dbReference>
<organism evidence="5 6">
    <name type="scientific">Pyrobaculum calidifontis (strain DSM 21063 / JCM 11548 / VA1)</name>
    <dbReference type="NCBI Taxonomy" id="410359"/>
    <lineage>
        <taxon>Archaea</taxon>
        <taxon>Thermoproteota</taxon>
        <taxon>Thermoprotei</taxon>
        <taxon>Thermoproteales</taxon>
        <taxon>Thermoproteaceae</taxon>
        <taxon>Pyrobaculum</taxon>
    </lineage>
</organism>
<dbReference type="GeneID" id="4910001"/>
<feature type="domain" description="NGN" evidence="4">
    <location>
        <begin position="8"/>
        <end position="86"/>
    </location>
</feature>
<keyword evidence="1 2" id="KW-0805">Transcription regulation</keyword>
<dbReference type="AlphaFoldDB" id="A3MX81"/>
<dbReference type="KEGG" id="pcl:Pcal_1831"/>
<name>A3MX81_PYRCJ</name>
<evidence type="ECO:0000259" key="4">
    <source>
        <dbReference type="Pfam" id="PF03439"/>
    </source>
</evidence>
<evidence type="ECO:0000256" key="2">
    <source>
        <dbReference type="HAMAP-Rule" id="MF_00950"/>
    </source>
</evidence>
<dbReference type="GO" id="GO:0006355">
    <property type="term" value="P:regulation of DNA-templated transcription"/>
    <property type="evidence" value="ECO:0007669"/>
    <property type="project" value="UniProtKB-UniRule"/>
</dbReference>
<protein>
    <recommendedName>
        <fullName evidence="2 3">Transcription elongation factor Spt5</fullName>
    </recommendedName>
</protein>
<dbReference type="InterPro" id="IPR011590">
    <property type="entry name" value="Spt5_arc"/>
</dbReference>
<dbReference type="InterPro" id="IPR014722">
    <property type="entry name" value="Rib_uL2_dom2"/>
</dbReference>
<comment type="similarity">
    <text evidence="2">Belongs to the archaeal Spt5 family.</text>
</comment>
<dbReference type="InterPro" id="IPR005100">
    <property type="entry name" value="NGN-domain"/>
</dbReference>
<dbReference type="GO" id="GO:0003746">
    <property type="term" value="F:translation elongation factor activity"/>
    <property type="evidence" value="ECO:0007669"/>
    <property type="project" value="InterPro"/>
</dbReference>
<dbReference type="Gene3D" id="2.30.30.30">
    <property type="match status" value="1"/>
</dbReference>
<dbReference type="OrthoDB" id="371863at2157"/>
<keyword evidence="6" id="KW-1185">Reference proteome</keyword>
<dbReference type="CDD" id="cd09887">
    <property type="entry name" value="NGN_Arch"/>
    <property type="match status" value="1"/>
</dbReference>
<reference evidence="5" key="1">
    <citation type="submission" date="2007-02" db="EMBL/GenBank/DDBJ databases">
        <title>Complete sequence of Pyrobaculum calidifontis JCM 11548.</title>
        <authorList>
            <consortium name="US DOE Joint Genome Institute"/>
            <person name="Copeland A."/>
            <person name="Lucas S."/>
            <person name="Lapidus A."/>
            <person name="Barry K."/>
            <person name="Glavina del Rio T."/>
            <person name="Dalin E."/>
            <person name="Tice H."/>
            <person name="Pitluck S."/>
            <person name="Chain P."/>
            <person name="Malfatti S."/>
            <person name="Shin M."/>
            <person name="Vergez L."/>
            <person name="Schmutz J."/>
            <person name="Larimer F."/>
            <person name="Land M."/>
            <person name="Hauser L."/>
            <person name="Kyrpides N."/>
            <person name="Mikhailova N."/>
            <person name="Cozen A.E."/>
            <person name="Fitz-Gibbon S.T."/>
            <person name="House C.H."/>
            <person name="Saltikov C."/>
            <person name="Lowe T.M."/>
            <person name="Richardson P."/>
        </authorList>
    </citation>
    <scope>NUCLEOTIDE SEQUENCE [LARGE SCALE GENOMIC DNA]</scope>
    <source>
        <strain evidence="5">JCM 11548</strain>
    </source>
</reference>
<dbReference type="STRING" id="410359.Pcal_1831"/>
<sequence>MSSERCPVFTVSVVSRQEYNIVMLLKMRVESGKLPIYAIVVPPESFGVLFIEGESLPVVSRAVYGVKHVKGVMRGITNVEEVMRVLKPPKPTVEIDVNDEVEITADVLKGSRARVTFVDREKGIVRVELLDSAFPMPLDLKITEVKLVKKAGQQ</sequence>
<dbReference type="GO" id="GO:0006354">
    <property type="term" value="P:DNA-templated transcription elongation"/>
    <property type="evidence" value="ECO:0007669"/>
    <property type="project" value="InterPro"/>
</dbReference>
<dbReference type="NCBIfam" id="TIGR00405">
    <property type="entry name" value="KOW_elon_Spt5"/>
    <property type="match status" value="1"/>
</dbReference>
<proteinExistence type="inferred from homology"/>
<keyword evidence="5" id="KW-0689">Ribosomal protein</keyword>
<gene>
    <name evidence="2" type="primary">spt5</name>
    <name evidence="5" type="ordered locus">Pcal_1831</name>
</gene>
<dbReference type="InterPro" id="IPR036735">
    <property type="entry name" value="NGN_dom_sf"/>
</dbReference>
<accession>A3MX81</accession>